<dbReference type="Proteomes" id="UP001198402">
    <property type="component" value="Unassembled WGS sequence"/>
</dbReference>
<reference evidence="11" key="1">
    <citation type="submission" date="2023-07" db="EMBL/GenBank/DDBJ databases">
        <authorList>
            <person name="Yue Y."/>
        </authorList>
    </citation>
    <scope>NUCLEOTIDE SEQUENCE [LARGE SCALE GENOMIC DNA]</scope>
    <source>
        <strain evidence="11">2Y89</strain>
    </source>
</reference>
<dbReference type="Gene3D" id="2.40.170.20">
    <property type="entry name" value="TonB-dependent receptor, beta-barrel domain"/>
    <property type="match status" value="1"/>
</dbReference>
<evidence type="ECO:0000256" key="3">
    <source>
        <dbReference type="ARBA" id="ARBA00022452"/>
    </source>
</evidence>
<dbReference type="Gene3D" id="2.60.40.1120">
    <property type="entry name" value="Carboxypeptidase-like, regulatory domain"/>
    <property type="match status" value="1"/>
</dbReference>
<dbReference type="InterPro" id="IPR008969">
    <property type="entry name" value="CarboxyPept-like_regulatory"/>
</dbReference>
<dbReference type="PROSITE" id="PS52016">
    <property type="entry name" value="TONB_DEPENDENT_REC_3"/>
    <property type="match status" value="1"/>
</dbReference>
<protein>
    <submittedName>
        <fullName evidence="10">TonB-dependent receptor</fullName>
    </submittedName>
</protein>
<keyword evidence="5" id="KW-0732">Signal</keyword>
<dbReference type="Pfam" id="PF07715">
    <property type="entry name" value="Plug"/>
    <property type="match status" value="1"/>
</dbReference>
<comment type="subcellular location">
    <subcellularLocation>
        <location evidence="1 8">Cell outer membrane</location>
        <topology evidence="1 8">Multi-pass membrane protein</topology>
    </subcellularLocation>
</comment>
<keyword evidence="2 8" id="KW-0813">Transport</keyword>
<keyword evidence="10" id="KW-0675">Receptor</keyword>
<dbReference type="EMBL" id="JAIUJS010000008">
    <property type="protein sequence ID" value="MCA0154128.1"/>
    <property type="molecule type" value="Genomic_DNA"/>
</dbReference>
<evidence type="ECO:0000256" key="4">
    <source>
        <dbReference type="ARBA" id="ARBA00022692"/>
    </source>
</evidence>
<dbReference type="SUPFAM" id="SSF49464">
    <property type="entry name" value="Carboxypeptidase regulatory domain-like"/>
    <property type="match status" value="1"/>
</dbReference>
<organism evidence="10 11">
    <name type="scientific">Winogradskyella vincentii</name>
    <dbReference type="NCBI Taxonomy" id="2877122"/>
    <lineage>
        <taxon>Bacteria</taxon>
        <taxon>Pseudomonadati</taxon>
        <taxon>Bacteroidota</taxon>
        <taxon>Flavobacteriia</taxon>
        <taxon>Flavobacteriales</taxon>
        <taxon>Flavobacteriaceae</taxon>
        <taxon>Winogradskyella</taxon>
    </lineage>
</organism>
<evidence type="ECO:0000313" key="10">
    <source>
        <dbReference type="EMBL" id="MCA0154128.1"/>
    </source>
</evidence>
<sequence>MRNQFLTLIVMLMTGLIAGQNISISGTVTEASSGQPLPGVNVIIKNTAKGASTDFDGKFTLDDVPLNSIIVISYIGYQTQEITVVNEQPLTIQLQEDAEALSEVVVIGYGTQKKKEVTGAVSVLDSKAIEKLNPVRVEQAIQGQVAGVNITSNSGSPGSGLNIRIRGITTNGNNAPLILVDGNRITDLSVLNPNDIKTINVLKDATAGIYGVQAANGVILITTKSGRTNSELKFQLDTYSGFQVTSKKMDLLNSRDFAIYVNDAADDTEFFVYPSSGTDWQDEVFEAAPISDISLNVSGGTEKSAFSAGVSYLNQDGIVGGDKNKYERLTGRINFQYDILDNLKLTANTLLTKSEKNNLAEGGIGAVLYNAVNINPTMPVRDENGVFALANDITQIEIINPVAQIADTYNTSKVERYSGVLGLDYTFWENFTVTSRFQGNHANVRDDIFRPEVYYGGGKSANTVSSLAALEDEIVFNEVVDFGSDFTDFTWDNLITYTNTFDDKHDLTVLLGTSLYRTKGRFYGDVGRTEMGTNEPGQSIYDDGMERQPRFTEAQLENGADWFDSRLSSLFTRIQYSYKGKYLLSAVIRRDVSSQFSSQDNNNVGYFPSGSIGWNISDEDFMQEVNWINSLKLRASYGVIGNDRIPNFAFVTRLDGQATIDVGSDDLLFGLAPGRPGNPDLKWEEQETANVGLDLRFWDNKINITADAYRKQTKDLLLTPQASGITGVGAPATGPSVVNAGTVRNTGLEFAIGYSENFSDDFNFNLNFNFTTIDNEVISLNGRTTPVGGEYGVGINQTGITRMVPGLPLGHYYGYETDGIYQTQAQIDALNASAPSGTYSTIGDVAPGDLIFVDTNGDGEITAEDRTNIGDPIPDVTFGLNIGFSYKNIDFSANAFASIGNDMIRDYERKDLYANRGTYMLERWQGTGTSNSVPRAVSGANVNTDVFNDFHVEDASFLRLQNVQIGYTFGEKLVNSLGVNSFRVYVSGNNLFTISDYFGFDPSANTGAPLGGGIDKGFYPVAASYLLGINLNF</sequence>
<dbReference type="NCBIfam" id="TIGR04057">
    <property type="entry name" value="SusC_RagA_signa"/>
    <property type="match status" value="1"/>
</dbReference>
<dbReference type="InterPro" id="IPR012910">
    <property type="entry name" value="Plug_dom"/>
</dbReference>
<keyword evidence="11" id="KW-1185">Reference proteome</keyword>
<dbReference type="InterPro" id="IPR039426">
    <property type="entry name" value="TonB-dep_rcpt-like"/>
</dbReference>
<dbReference type="NCBIfam" id="TIGR04056">
    <property type="entry name" value="OMP_RagA_SusC"/>
    <property type="match status" value="1"/>
</dbReference>
<evidence type="ECO:0000256" key="6">
    <source>
        <dbReference type="ARBA" id="ARBA00023136"/>
    </source>
</evidence>
<accession>A0ABS7Y2H8</accession>
<keyword evidence="4 8" id="KW-0812">Transmembrane</keyword>
<dbReference type="SUPFAM" id="SSF56935">
    <property type="entry name" value="Porins"/>
    <property type="match status" value="1"/>
</dbReference>
<comment type="similarity">
    <text evidence="8">Belongs to the TonB-dependent receptor family.</text>
</comment>
<keyword evidence="3 8" id="KW-1134">Transmembrane beta strand</keyword>
<keyword evidence="7 8" id="KW-0998">Cell outer membrane</keyword>
<evidence type="ECO:0000313" key="11">
    <source>
        <dbReference type="Proteomes" id="UP001198402"/>
    </source>
</evidence>
<dbReference type="InterPro" id="IPR036942">
    <property type="entry name" value="Beta-barrel_TonB_sf"/>
</dbReference>
<dbReference type="InterPro" id="IPR023997">
    <property type="entry name" value="TonB-dep_OMP_SusC/RagA_CS"/>
</dbReference>
<evidence type="ECO:0000256" key="5">
    <source>
        <dbReference type="ARBA" id="ARBA00022729"/>
    </source>
</evidence>
<dbReference type="PANTHER" id="PTHR30069:SF29">
    <property type="entry name" value="HEMOGLOBIN AND HEMOGLOBIN-HAPTOGLOBIN-BINDING PROTEIN 1-RELATED"/>
    <property type="match status" value="1"/>
</dbReference>
<proteinExistence type="inferred from homology"/>
<dbReference type="Pfam" id="PF13715">
    <property type="entry name" value="CarbopepD_reg_2"/>
    <property type="match status" value="1"/>
</dbReference>
<gene>
    <name evidence="10" type="ORF">LBV24_12935</name>
</gene>
<evidence type="ECO:0000256" key="8">
    <source>
        <dbReference type="PROSITE-ProRule" id="PRU01360"/>
    </source>
</evidence>
<evidence type="ECO:0000256" key="1">
    <source>
        <dbReference type="ARBA" id="ARBA00004571"/>
    </source>
</evidence>
<evidence type="ECO:0000256" key="2">
    <source>
        <dbReference type="ARBA" id="ARBA00022448"/>
    </source>
</evidence>
<keyword evidence="6 8" id="KW-0472">Membrane</keyword>
<feature type="domain" description="TonB-dependent receptor plug" evidence="9">
    <location>
        <begin position="113"/>
        <end position="218"/>
    </location>
</feature>
<dbReference type="PANTHER" id="PTHR30069">
    <property type="entry name" value="TONB-DEPENDENT OUTER MEMBRANE RECEPTOR"/>
    <property type="match status" value="1"/>
</dbReference>
<dbReference type="RefSeq" id="WP_224479076.1">
    <property type="nucleotide sequence ID" value="NZ_JAIUJS010000008.1"/>
</dbReference>
<evidence type="ECO:0000256" key="7">
    <source>
        <dbReference type="ARBA" id="ARBA00023237"/>
    </source>
</evidence>
<evidence type="ECO:0000259" key="9">
    <source>
        <dbReference type="Pfam" id="PF07715"/>
    </source>
</evidence>
<dbReference type="InterPro" id="IPR037066">
    <property type="entry name" value="Plug_dom_sf"/>
</dbReference>
<dbReference type="Gene3D" id="2.170.130.10">
    <property type="entry name" value="TonB-dependent receptor, plug domain"/>
    <property type="match status" value="1"/>
</dbReference>
<comment type="caution">
    <text evidence="10">The sequence shown here is derived from an EMBL/GenBank/DDBJ whole genome shotgun (WGS) entry which is preliminary data.</text>
</comment>
<dbReference type="InterPro" id="IPR023996">
    <property type="entry name" value="TonB-dep_OMP_SusC/RagA"/>
</dbReference>
<name>A0ABS7Y2H8_9FLAO</name>